<dbReference type="EMBL" id="CM010725">
    <property type="protein sequence ID" value="RZC84095.1"/>
    <property type="molecule type" value="Genomic_DNA"/>
</dbReference>
<evidence type="ECO:0000259" key="6">
    <source>
        <dbReference type="PROSITE" id="PS51005"/>
    </source>
</evidence>
<dbReference type="PANTHER" id="PTHR31744">
    <property type="entry name" value="PROTEIN CUP-SHAPED COTYLEDON 2-RELATED"/>
    <property type="match status" value="1"/>
</dbReference>
<dbReference type="Pfam" id="PF02365">
    <property type="entry name" value="NAM"/>
    <property type="match status" value="1"/>
</dbReference>
<reference evidence="7 8" key="1">
    <citation type="journal article" date="2018" name="Science">
        <title>The opium poppy genome and morphinan production.</title>
        <authorList>
            <person name="Guo L."/>
            <person name="Winzer T."/>
            <person name="Yang X."/>
            <person name="Li Y."/>
            <person name="Ning Z."/>
            <person name="He Z."/>
            <person name="Teodor R."/>
            <person name="Lu Y."/>
            <person name="Bowser T.A."/>
            <person name="Graham I.A."/>
            <person name="Ye K."/>
        </authorList>
    </citation>
    <scope>NUCLEOTIDE SEQUENCE [LARGE SCALE GENOMIC DNA]</scope>
    <source>
        <strain evidence="8">cv. HN1</strain>
        <tissue evidence="7">Leaves</tissue>
    </source>
</reference>
<name>A0A4Y7LJ05_PAPSO</name>
<keyword evidence="1" id="KW-0805">Transcription regulation</keyword>
<keyword evidence="3" id="KW-0804">Transcription</keyword>
<dbReference type="OMA" id="NYEGICG"/>
<keyword evidence="4" id="KW-0539">Nucleus</keyword>
<feature type="region of interest" description="Disordered" evidence="5">
    <location>
        <begin position="246"/>
        <end position="266"/>
    </location>
</feature>
<dbReference type="GO" id="GO:0006355">
    <property type="term" value="P:regulation of DNA-templated transcription"/>
    <property type="evidence" value="ECO:0007669"/>
    <property type="project" value="InterPro"/>
</dbReference>
<dbReference type="InterPro" id="IPR036093">
    <property type="entry name" value="NAC_dom_sf"/>
</dbReference>
<evidence type="ECO:0000256" key="4">
    <source>
        <dbReference type="ARBA" id="ARBA00023242"/>
    </source>
</evidence>
<dbReference type="STRING" id="3469.A0A4Y7LJ05"/>
<evidence type="ECO:0000313" key="8">
    <source>
        <dbReference type="Proteomes" id="UP000316621"/>
    </source>
</evidence>
<evidence type="ECO:0000256" key="3">
    <source>
        <dbReference type="ARBA" id="ARBA00023163"/>
    </source>
</evidence>
<gene>
    <name evidence="7" type="ORF">C5167_046869</name>
</gene>
<dbReference type="Proteomes" id="UP000316621">
    <property type="component" value="Chromosome 11"/>
</dbReference>
<organism evidence="7 8">
    <name type="scientific">Papaver somniferum</name>
    <name type="common">Opium poppy</name>
    <dbReference type="NCBI Taxonomy" id="3469"/>
    <lineage>
        <taxon>Eukaryota</taxon>
        <taxon>Viridiplantae</taxon>
        <taxon>Streptophyta</taxon>
        <taxon>Embryophyta</taxon>
        <taxon>Tracheophyta</taxon>
        <taxon>Spermatophyta</taxon>
        <taxon>Magnoliopsida</taxon>
        <taxon>Ranunculales</taxon>
        <taxon>Papaveraceae</taxon>
        <taxon>Papaveroideae</taxon>
        <taxon>Papaver</taxon>
    </lineage>
</organism>
<dbReference type="InterPro" id="IPR003441">
    <property type="entry name" value="NAC-dom"/>
</dbReference>
<accession>A0A4Y7LJ05</accession>
<evidence type="ECO:0000256" key="2">
    <source>
        <dbReference type="ARBA" id="ARBA00023125"/>
    </source>
</evidence>
<protein>
    <recommendedName>
        <fullName evidence="6">NAC domain-containing protein</fullName>
    </recommendedName>
</protein>
<evidence type="ECO:0000256" key="1">
    <source>
        <dbReference type="ARBA" id="ARBA00023015"/>
    </source>
</evidence>
<dbReference type="PANTHER" id="PTHR31744:SF220">
    <property type="entry name" value="LOW QUALITY PROTEIN: NAC DOMAIN-CONTAINING PROTEIN 90-LIKE"/>
    <property type="match status" value="1"/>
</dbReference>
<feature type="domain" description="NAC" evidence="6">
    <location>
        <begin position="24"/>
        <end position="213"/>
    </location>
</feature>
<evidence type="ECO:0000256" key="5">
    <source>
        <dbReference type="SAM" id="MobiDB-lite"/>
    </source>
</evidence>
<dbReference type="PROSITE" id="PS51005">
    <property type="entry name" value="NAC"/>
    <property type="match status" value="1"/>
</dbReference>
<keyword evidence="2" id="KW-0238">DNA-binding</keyword>
<dbReference type="Gramene" id="RZC84095">
    <property type="protein sequence ID" value="RZC84095"/>
    <property type="gene ID" value="C5167_046869"/>
</dbReference>
<sequence length="306" mass="35035">MSNNNRVVMDEEDHEAEDDLVPALPPGYRFYPTEEELITFYLHRKLDHGNSTDTIFNCVIPVVQIYDVDPWQLPEISGELCHRDTEQWFFFTPRQEREARGGRPNRTTTSGYWKATGSPSYVYSSPSIPSTTHNSNNHRVIGVKKTMVFYKGKAPTGRKTIWKMNEYRAIMRDGVVGGDQEHHNQTSTLFTNPSTTSAPVLRHEFSLCRIYVNSGCLRAFDRRPLGPPACSEPIALTRHQHHSIAVHNDQKTSSPSYHSSGDDCIQNQSTSREVLGEASTSNTTQWDMIMPDDFNQLWDWEQPKWV</sequence>
<dbReference type="AlphaFoldDB" id="A0A4Y7LJ05"/>
<feature type="compositionally biased region" description="Polar residues" evidence="5">
    <location>
        <begin position="251"/>
        <end position="266"/>
    </location>
</feature>
<keyword evidence="8" id="KW-1185">Reference proteome</keyword>
<dbReference type="Gene3D" id="2.170.150.80">
    <property type="entry name" value="NAC domain"/>
    <property type="match status" value="1"/>
</dbReference>
<dbReference type="SUPFAM" id="SSF101941">
    <property type="entry name" value="NAC domain"/>
    <property type="match status" value="1"/>
</dbReference>
<proteinExistence type="predicted"/>
<dbReference type="GO" id="GO:0003677">
    <property type="term" value="F:DNA binding"/>
    <property type="evidence" value="ECO:0007669"/>
    <property type="project" value="UniProtKB-KW"/>
</dbReference>
<evidence type="ECO:0000313" key="7">
    <source>
        <dbReference type="EMBL" id="RZC84095.1"/>
    </source>
</evidence>